<name>A0A9W6AFQ6_ASPTU</name>
<comment type="caution">
    <text evidence="2">The sequence shown here is derived from an EMBL/GenBank/DDBJ whole genome shotgun (WGS) entry which is preliminary data.</text>
</comment>
<evidence type="ECO:0000313" key="2">
    <source>
        <dbReference type="EMBL" id="GLA80567.1"/>
    </source>
</evidence>
<protein>
    <submittedName>
        <fullName evidence="2">Uncharacterized protein</fullName>
    </submittedName>
</protein>
<evidence type="ECO:0000256" key="1">
    <source>
        <dbReference type="SAM" id="MobiDB-lite"/>
    </source>
</evidence>
<reference evidence="2" key="1">
    <citation type="submission" date="2022-07" db="EMBL/GenBank/DDBJ databases">
        <title>Taxonomy of Aspergillus series Nigri: significant species reduction supported by multi-species coalescent approaches.</title>
        <authorList>
            <person name="Bian C."/>
            <person name="Kusuya Y."/>
            <person name="Sklenar F."/>
            <person name="D'hooge E."/>
            <person name="Yaguchi T."/>
            <person name="Takahashi H."/>
            <person name="Hubka V."/>
        </authorList>
    </citation>
    <scope>NUCLEOTIDE SEQUENCE</scope>
    <source>
        <strain evidence="2">IFM 56815</strain>
    </source>
</reference>
<dbReference type="Proteomes" id="UP001144157">
    <property type="component" value="Unassembled WGS sequence"/>
</dbReference>
<sequence length="263" mass="30017">MATQPVSLLHYLQHSPPPLPVIDQGQSTKNTESPSYSADDINYVGHWTQFNLTTILQQYQALLRTIAINDDPMPPSPPRPINSEQGLRSRVVWYLEKRVQRSLRSSFAHLGMNNGLVDLTVVDFGEGELARIVDQYTPDLAFYDPQDNPSNRPNRLPGEIKPSYKWSRALQDAPREYGQTQFLQALSQINWYMEQNETQYGFILTDRELVAIKRLDDDGRLELSETVPWSTRGSEESPRLTVLLALWYLGMLAANNGQWQLVA</sequence>
<feature type="compositionally biased region" description="Polar residues" evidence="1">
    <location>
        <begin position="24"/>
        <end position="35"/>
    </location>
</feature>
<dbReference type="EMBL" id="BRPE01000001">
    <property type="protein sequence ID" value="GLA80567.1"/>
    <property type="molecule type" value="Genomic_DNA"/>
</dbReference>
<accession>A0A9W6AFQ6</accession>
<proteinExistence type="predicted"/>
<organism evidence="2 3">
    <name type="scientific">Aspergillus tubingensis</name>
    <dbReference type="NCBI Taxonomy" id="5068"/>
    <lineage>
        <taxon>Eukaryota</taxon>
        <taxon>Fungi</taxon>
        <taxon>Dikarya</taxon>
        <taxon>Ascomycota</taxon>
        <taxon>Pezizomycotina</taxon>
        <taxon>Eurotiomycetes</taxon>
        <taxon>Eurotiomycetidae</taxon>
        <taxon>Eurotiales</taxon>
        <taxon>Aspergillaceae</taxon>
        <taxon>Aspergillus</taxon>
        <taxon>Aspergillus subgen. Circumdati</taxon>
    </lineage>
</organism>
<dbReference type="AlphaFoldDB" id="A0A9W6AFQ6"/>
<gene>
    <name evidence="2" type="ORF">AtubIFM56815_001391</name>
</gene>
<evidence type="ECO:0000313" key="3">
    <source>
        <dbReference type="Proteomes" id="UP001144157"/>
    </source>
</evidence>
<feature type="region of interest" description="Disordered" evidence="1">
    <location>
        <begin position="12"/>
        <end position="35"/>
    </location>
</feature>